<sequence>SDVPVRVNGRYRIQECLGSGSYATVYKAVNVINRWTYAIKLEPCPDGTSTAEQEYYMLKQLEGSVGFPRAHWFGRESRFDVFVLDLLGPSPHELLTRQKKFSPPTVQHLGDQLLSHLQYIHSQGYIHSDIKPQNILMGIGDQSLTTFIIDFGIAKRYRNSDSGGHIPFRQAARHLTGTPAFTSINSHLGAKLGQRDDIESLVYVLIYFLHGSLLWLQIKQNGSTRSSILKLKQKIFVETLCSGLPCELSTILLYTHMLSFSETPNYDYIRSLLRSLGGDSVPEVESIVRDELYGLPCP</sequence>
<dbReference type="OrthoDB" id="5979581at2759"/>
<dbReference type="Pfam" id="PF00069">
    <property type="entry name" value="Pkinase"/>
    <property type="match status" value="1"/>
</dbReference>
<feature type="non-terminal residue" evidence="7">
    <location>
        <position position="298"/>
    </location>
</feature>
<dbReference type="SMART" id="SM00220">
    <property type="entry name" value="S_TKc"/>
    <property type="match status" value="1"/>
</dbReference>
<dbReference type="AlphaFoldDB" id="A0A0C9TM38"/>
<accession>A0A0C9TM38</accession>
<keyword evidence="3 4" id="KW-0067">ATP-binding</keyword>
<dbReference type="InterPro" id="IPR008271">
    <property type="entry name" value="Ser/Thr_kinase_AS"/>
</dbReference>
<dbReference type="InterPro" id="IPR011009">
    <property type="entry name" value="Kinase-like_dom_sf"/>
</dbReference>
<dbReference type="GO" id="GO:0004674">
    <property type="term" value="F:protein serine/threonine kinase activity"/>
    <property type="evidence" value="ECO:0007669"/>
    <property type="project" value="UniProtKB-KW"/>
</dbReference>
<evidence type="ECO:0000256" key="2">
    <source>
        <dbReference type="ARBA" id="ARBA00022741"/>
    </source>
</evidence>
<dbReference type="GO" id="GO:0005524">
    <property type="term" value="F:ATP binding"/>
    <property type="evidence" value="ECO:0007669"/>
    <property type="project" value="UniProtKB-UniRule"/>
</dbReference>
<dbReference type="CDD" id="cd14016">
    <property type="entry name" value="STKc_CK1"/>
    <property type="match status" value="1"/>
</dbReference>
<dbReference type="EC" id="2.7.11.1" evidence="1"/>
<keyword evidence="5" id="KW-0418">Kinase</keyword>
<dbReference type="InterPro" id="IPR000719">
    <property type="entry name" value="Prot_kinase_dom"/>
</dbReference>
<organism evidence="7 8">
    <name type="scientific">Paxillus involutus ATCC 200175</name>
    <dbReference type="NCBI Taxonomy" id="664439"/>
    <lineage>
        <taxon>Eukaryota</taxon>
        <taxon>Fungi</taxon>
        <taxon>Dikarya</taxon>
        <taxon>Basidiomycota</taxon>
        <taxon>Agaricomycotina</taxon>
        <taxon>Agaricomycetes</taxon>
        <taxon>Agaricomycetidae</taxon>
        <taxon>Boletales</taxon>
        <taxon>Paxilineae</taxon>
        <taxon>Paxillaceae</taxon>
        <taxon>Paxillus</taxon>
    </lineage>
</organism>
<dbReference type="InterPro" id="IPR050235">
    <property type="entry name" value="CK1_Ser-Thr_kinase"/>
</dbReference>
<evidence type="ECO:0000256" key="1">
    <source>
        <dbReference type="ARBA" id="ARBA00012513"/>
    </source>
</evidence>
<dbReference type="PROSITE" id="PS00107">
    <property type="entry name" value="PROTEIN_KINASE_ATP"/>
    <property type="match status" value="1"/>
</dbReference>
<keyword evidence="5" id="KW-0808">Transferase</keyword>
<evidence type="ECO:0000256" key="3">
    <source>
        <dbReference type="ARBA" id="ARBA00022840"/>
    </source>
</evidence>
<comment type="similarity">
    <text evidence="5">Belongs to the protein kinase superfamily.</text>
</comment>
<evidence type="ECO:0000259" key="6">
    <source>
        <dbReference type="PROSITE" id="PS50011"/>
    </source>
</evidence>
<keyword evidence="5" id="KW-0723">Serine/threonine-protein kinase</keyword>
<dbReference type="HOGENOM" id="CLU_019279_2_0_1"/>
<keyword evidence="8" id="KW-1185">Reference proteome</keyword>
<dbReference type="InterPro" id="IPR017441">
    <property type="entry name" value="Protein_kinase_ATP_BS"/>
</dbReference>
<evidence type="ECO:0000256" key="4">
    <source>
        <dbReference type="PROSITE-ProRule" id="PRU10141"/>
    </source>
</evidence>
<name>A0A0C9TM38_PAXIN</name>
<dbReference type="EMBL" id="KN819375">
    <property type="protein sequence ID" value="KIJ11648.1"/>
    <property type="molecule type" value="Genomic_DNA"/>
</dbReference>
<evidence type="ECO:0000256" key="5">
    <source>
        <dbReference type="RuleBase" id="RU000304"/>
    </source>
</evidence>
<protein>
    <recommendedName>
        <fullName evidence="1">non-specific serine/threonine protein kinase</fullName>
        <ecNumber evidence="1">2.7.11.1</ecNumber>
    </recommendedName>
</protein>
<dbReference type="PANTHER" id="PTHR11909">
    <property type="entry name" value="CASEIN KINASE-RELATED"/>
    <property type="match status" value="1"/>
</dbReference>
<reference evidence="7 8" key="1">
    <citation type="submission" date="2014-06" db="EMBL/GenBank/DDBJ databases">
        <authorList>
            <consortium name="DOE Joint Genome Institute"/>
            <person name="Kuo A."/>
            <person name="Kohler A."/>
            <person name="Nagy L.G."/>
            <person name="Floudas D."/>
            <person name="Copeland A."/>
            <person name="Barry K.W."/>
            <person name="Cichocki N."/>
            <person name="Veneault-Fourrey C."/>
            <person name="LaButti K."/>
            <person name="Lindquist E.A."/>
            <person name="Lipzen A."/>
            <person name="Lundell T."/>
            <person name="Morin E."/>
            <person name="Murat C."/>
            <person name="Sun H."/>
            <person name="Tunlid A."/>
            <person name="Henrissat B."/>
            <person name="Grigoriev I.V."/>
            <person name="Hibbett D.S."/>
            <person name="Martin F."/>
            <person name="Nordberg H.P."/>
            <person name="Cantor M.N."/>
            <person name="Hua S.X."/>
        </authorList>
    </citation>
    <scope>NUCLEOTIDE SEQUENCE [LARGE SCALE GENOMIC DNA]</scope>
    <source>
        <strain evidence="7 8">ATCC 200175</strain>
    </source>
</reference>
<keyword evidence="2 4" id="KW-0547">Nucleotide-binding</keyword>
<dbReference type="Proteomes" id="UP000053647">
    <property type="component" value="Unassembled WGS sequence"/>
</dbReference>
<evidence type="ECO:0000313" key="7">
    <source>
        <dbReference type="EMBL" id="KIJ11648.1"/>
    </source>
</evidence>
<feature type="domain" description="Protein kinase" evidence="6">
    <location>
        <begin position="11"/>
        <end position="298"/>
    </location>
</feature>
<dbReference type="PROSITE" id="PS50011">
    <property type="entry name" value="PROTEIN_KINASE_DOM"/>
    <property type="match status" value="1"/>
</dbReference>
<dbReference type="SUPFAM" id="SSF56112">
    <property type="entry name" value="Protein kinase-like (PK-like)"/>
    <property type="match status" value="1"/>
</dbReference>
<gene>
    <name evidence="7" type="ORF">PAXINDRAFT_84179</name>
</gene>
<dbReference type="PROSITE" id="PS00108">
    <property type="entry name" value="PROTEIN_KINASE_ST"/>
    <property type="match status" value="1"/>
</dbReference>
<evidence type="ECO:0000313" key="8">
    <source>
        <dbReference type="Proteomes" id="UP000053647"/>
    </source>
</evidence>
<dbReference type="Gene3D" id="1.10.510.10">
    <property type="entry name" value="Transferase(Phosphotransferase) domain 1"/>
    <property type="match status" value="1"/>
</dbReference>
<reference evidence="8" key="2">
    <citation type="submission" date="2015-01" db="EMBL/GenBank/DDBJ databases">
        <title>Evolutionary Origins and Diversification of the Mycorrhizal Mutualists.</title>
        <authorList>
            <consortium name="DOE Joint Genome Institute"/>
            <consortium name="Mycorrhizal Genomics Consortium"/>
            <person name="Kohler A."/>
            <person name="Kuo A."/>
            <person name="Nagy L.G."/>
            <person name="Floudas D."/>
            <person name="Copeland A."/>
            <person name="Barry K.W."/>
            <person name="Cichocki N."/>
            <person name="Veneault-Fourrey C."/>
            <person name="LaButti K."/>
            <person name="Lindquist E.A."/>
            <person name="Lipzen A."/>
            <person name="Lundell T."/>
            <person name="Morin E."/>
            <person name="Murat C."/>
            <person name="Riley R."/>
            <person name="Ohm R."/>
            <person name="Sun H."/>
            <person name="Tunlid A."/>
            <person name="Henrissat B."/>
            <person name="Grigoriev I.V."/>
            <person name="Hibbett D.S."/>
            <person name="Martin F."/>
        </authorList>
    </citation>
    <scope>NUCLEOTIDE SEQUENCE [LARGE SCALE GENOMIC DNA]</scope>
    <source>
        <strain evidence="8">ATCC 200175</strain>
    </source>
</reference>
<feature type="binding site" evidence="4">
    <location>
        <position position="40"/>
    </location>
    <ligand>
        <name>ATP</name>
        <dbReference type="ChEBI" id="CHEBI:30616"/>
    </ligand>
</feature>
<proteinExistence type="inferred from homology"/>